<dbReference type="Pfam" id="PF00460">
    <property type="entry name" value="Flg_bb_rod"/>
    <property type="match status" value="1"/>
</dbReference>
<dbReference type="PANTHER" id="PTHR30435">
    <property type="entry name" value="FLAGELLAR PROTEIN"/>
    <property type="match status" value="1"/>
</dbReference>
<organism evidence="11">
    <name type="scientific">Mizugakiibacter sediminis</name>
    <dbReference type="NCBI Taxonomy" id="1475481"/>
    <lineage>
        <taxon>Bacteria</taxon>
        <taxon>Pseudomonadati</taxon>
        <taxon>Pseudomonadota</taxon>
        <taxon>Gammaproteobacteria</taxon>
        <taxon>Lysobacterales</taxon>
        <taxon>Rhodanobacteraceae</taxon>
        <taxon>Mizugakiibacter</taxon>
    </lineage>
</organism>
<feature type="domain" description="Flagellar hook protein FlgE D2" evidence="8">
    <location>
        <begin position="161"/>
        <end position="286"/>
    </location>
</feature>
<dbReference type="PANTHER" id="PTHR30435:SF1">
    <property type="entry name" value="FLAGELLAR HOOK PROTEIN FLGE"/>
    <property type="match status" value="1"/>
</dbReference>
<dbReference type="GO" id="GO:0009424">
    <property type="term" value="C:bacterial-type flagellum hook"/>
    <property type="evidence" value="ECO:0007669"/>
    <property type="project" value="TreeGrafter"/>
</dbReference>
<dbReference type="InterPro" id="IPR011491">
    <property type="entry name" value="FlgE_D2"/>
</dbReference>
<dbReference type="InterPro" id="IPR037925">
    <property type="entry name" value="FlgE/F/G-like"/>
</dbReference>
<dbReference type="EMBL" id="DF952381">
    <property type="protein sequence ID" value="GAN45489.1"/>
    <property type="molecule type" value="Genomic_DNA"/>
</dbReference>
<reference evidence="11" key="2">
    <citation type="submission" date="2015-08" db="EMBL/GenBank/DDBJ databases">
        <title>Complete DNA Sequence of Pseudomonas syringae pv. actinidiae, the Causal Agent of Kiwifruit Canker Disease.</title>
        <authorList>
            <person name="Rikkerink E.H.A."/>
            <person name="Fineran P.C."/>
        </authorList>
    </citation>
    <scope>NUCLEOTIDE SEQUENCE</scope>
    <source>
        <strain evidence="11">SkMP5</strain>
    </source>
</reference>
<evidence type="ECO:0000256" key="2">
    <source>
        <dbReference type="ARBA" id="ARBA00009677"/>
    </source>
</evidence>
<dbReference type="GO" id="GO:0005829">
    <property type="term" value="C:cytosol"/>
    <property type="evidence" value="ECO:0007669"/>
    <property type="project" value="TreeGrafter"/>
</dbReference>
<dbReference type="InterPro" id="IPR037058">
    <property type="entry name" value="Falgellar_hook_FlgE_sf"/>
</dbReference>
<dbReference type="InterPro" id="IPR020013">
    <property type="entry name" value="Flagellar_FlgE/F/G"/>
</dbReference>
<evidence type="ECO:0000259" key="6">
    <source>
        <dbReference type="Pfam" id="PF00460"/>
    </source>
</evidence>
<keyword evidence="11" id="KW-0969">Cilium</keyword>
<dbReference type="PROSITE" id="PS00588">
    <property type="entry name" value="FLAGELLA_BB_ROD"/>
    <property type="match status" value="1"/>
</dbReference>
<dbReference type="GO" id="GO:0009425">
    <property type="term" value="C:bacterial-type flagellum basal body"/>
    <property type="evidence" value="ECO:0007669"/>
    <property type="project" value="UniProtKB-SubCell"/>
</dbReference>
<evidence type="ECO:0000313" key="11">
    <source>
        <dbReference type="EMBL" id="GAP65243.1"/>
    </source>
</evidence>
<evidence type="ECO:0000313" key="10">
    <source>
        <dbReference type="EMBL" id="GAN45489.1"/>
    </source>
</evidence>
<dbReference type="InterPro" id="IPR010930">
    <property type="entry name" value="Flg_bb/hook_C_dom"/>
</dbReference>
<sequence length="406" mass="42097">MPFNISLSGLNAASSDLEVTANNIANVNTTGFKQSRAEFADLFAVSAQDVSATAIGNGVRVAAVAQQFGQGNIEYTNNSLDLAISGKGFFTVRSSSGLAYTRAGTFHPDRDGFVVNPQGERLQVYPPTAAGGFDISTLKDLQLITSQSAPKASTSAQLQLNLPADATPPATATFNPADPTSFNQSTAFTVYDSLGATHTATLYFVKDAANNTWDTHLYLDGNAAGPAQQVVFSQNGALQSPANGQVAFPAQTVNPGAAPLALTLNFSNATQYGNAFSVTGIQQDGYATGRLSGIEVGSDGVVSARFSNGQSSALGQVALASFADPQALQQLGNTSWGETFQSGQAVRGTAGTGNLGEIQSGALEASNVDLTAELVNMIKAQRNYQANAQMISTDDKITQTVINMHG</sequence>
<keyword evidence="4 5" id="KW-0975">Bacterial flagellum</keyword>
<dbReference type="NCBIfam" id="TIGR03506">
    <property type="entry name" value="FlgEFG_subfam"/>
    <property type="match status" value="1"/>
</dbReference>
<dbReference type="InterPro" id="IPR053967">
    <property type="entry name" value="LlgE_F_G-like_D1"/>
</dbReference>
<dbReference type="Pfam" id="PF22692">
    <property type="entry name" value="LlgE_F_G_D1"/>
    <property type="match status" value="1"/>
</dbReference>
<dbReference type="STRING" id="1475481.GCA_000953855_00541"/>
<dbReference type="AlphaFoldDB" id="A0A0K8QK73"/>
<dbReference type="Gene3D" id="2.60.98.20">
    <property type="entry name" value="Flagellar hook protein FlgE"/>
    <property type="match status" value="1"/>
</dbReference>
<evidence type="ECO:0000256" key="5">
    <source>
        <dbReference type="RuleBase" id="RU362116"/>
    </source>
</evidence>
<dbReference type="EMBL" id="DF970155">
    <property type="protein sequence ID" value="GAP65243.1"/>
    <property type="molecule type" value="Genomic_DNA"/>
</dbReference>
<dbReference type="RefSeq" id="WP_062534843.1">
    <property type="nucleotide sequence ID" value="NZ_DF970155.1"/>
</dbReference>
<evidence type="ECO:0000259" key="7">
    <source>
        <dbReference type="Pfam" id="PF06429"/>
    </source>
</evidence>
<dbReference type="OrthoDB" id="8578401at2"/>
<keyword evidence="12" id="KW-1185">Reference proteome</keyword>
<keyword evidence="11" id="KW-0282">Flagellum</keyword>
<dbReference type="NCBIfam" id="NF004238">
    <property type="entry name" value="PRK05682.1-1"/>
    <property type="match status" value="1"/>
</dbReference>
<dbReference type="InterPro" id="IPR019776">
    <property type="entry name" value="Flagellar_basal_body_rod_CS"/>
</dbReference>
<dbReference type="GO" id="GO:0071978">
    <property type="term" value="P:bacterial-type flagellum-dependent swarming motility"/>
    <property type="evidence" value="ECO:0007669"/>
    <property type="project" value="TreeGrafter"/>
</dbReference>
<dbReference type="HOGENOM" id="CLU_013687_2_0_6"/>
<dbReference type="SUPFAM" id="SSF117143">
    <property type="entry name" value="Flagellar hook protein flgE"/>
    <property type="match status" value="1"/>
</dbReference>
<gene>
    <name evidence="10" type="ORF">MBSD_2038</name>
    <name evidence="11" type="ORF">MBSD_n0532</name>
</gene>
<comment type="function">
    <text evidence="5">A flexible structure which links the flagellar filament to the drive apparatus in the basal body.</text>
</comment>
<evidence type="ECO:0000256" key="3">
    <source>
        <dbReference type="ARBA" id="ARBA00019015"/>
    </source>
</evidence>
<comment type="similarity">
    <text evidence="2 5">Belongs to the flagella basal body rod proteins family.</text>
</comment>
<feature type="domain" description="Flagellar hook protein FlgE/F/G-like D1" evidence="9">
    <location>
        <begin position="83"/>
        <end position="134"/>
    </location>
</feature>
<evidence type="ECO:0000259" key="9">
    <source>
        <dbReference type="Pfam" id="PF22692"/>
    </source>
</evidence>
<dbReference type="Pfam" id="PF07559">
    <property type="entry name" value="FlgE_D2"/>
    <property type="match status" value="1"/>
</dbReference>
<protein>
    <recommendedName>
        <fullName evidence="3 5">Flagellar hook protein FlgE</fullName>
    </recommendedName>
</protein>
<evidence type="ECO:0000313" key="12">
    <source>
        <dbReference type="Proteomes" id="UP000253740"/>
    </source>
</evidence>
<accession>A0A0K8QK73</accession>
<feature type="domain" description="Flagellar basal-body/hook protein C-terminal" evidence="7">
    <location>
        <begin position="359"/>
        <end position="404"/>
    </location>
</feature>
<feature type="domain" description="Flagellar basal body rod protein N-terminal" evidence="6">
    <location>
        <begin position="4"/>
        <end position="33"/>
    </location>
</feature>
<evidence type="ECO:0000256" key="4">
    <source>
        <dbReference type="ARBA" id="ARBA00023143"/>
    </source>
</evidence>
<keyword evidence="11" id="KW-0966">Cell projection</keyword>
<evidence type="ECO:0000256" key="1">
    <source>
        <dbReference type="ARBA" id="ARBA00004117"/>
    </source>
</evidence>
<dbReference type="InterPro" id="IPR001444">
    <property type="entry name" value="Flag_bb_rod_N"/>
</dbReference>
<comment type="subcellular location">
    <subcellularLocation>
        <location evidence="1 5">Bacterial flagellum basal body</location>
    </subcellularLocation>
</comment>
<evidence type="ECO:0000259" key="8">
    <source>
        <dbReference type="Pfam" id="PF07559"/>
    </source>
</evidence>
<proteinExistence type="inferred from homology"/>
<dbReference type="Proteomes" id="UP000253740">
    <property type="component" value="Unassembled WGS sequence"/>
</dbReference>
<name>A0A0K8QK73_9GAMM</name>
<dbReference type="Pfam" id="PF06429">
    <property type="entry name" value="Flg_bbr_C"/>
    <property type="match status" value="1"/>
</dbReference>
<reference evidence="10" key="1">
    <citation type="submission" date="2015-03" db="EMBL/GenBank/DDBJ databases">
        <title>Draft genome sequence of Mizugakiibacter sediminis skMP5.</title>
        <authorList>
            <person name="Watanabe T."/>
            <person name="Kojima H."/>
            <person name="Fukui M."/>
        </authorList>
    </citation>
    <scope>NUCLEOTIDE SEQUENCE</scope>
    <source>
        <strain evidence="10">SkMP5</strain>
    </source>
</reference>